<dbReference type="RefSeq" id="XP_070881559.1">
    <property type="nucleotide sequence ID" value="XM_071033868.1"/>
</dbReference>
<name>A0ABR4LDI0_9EURO</name>
<accession>A0ABR4LDI0</accession>
<dbReference type="Proteomes" id="UP001610432">
    <property type="component" value="Unassembled WGS sequence"/>
</dbReference>
<evidence type="ECO:0000313" key="2">
    <source>
        <dbReference type="Proteomes" id="UP001610432"/>
    </source>
</evidence>
<evidence type="ECO:0000313" key="1">
    <source>
        <dbReference type="EMBL" id="KAL2862580.1"/>
    </source>
</evidence>
<gene>
    <name evidence="1" type="ORF">BJX67DRAFT_385498</name>
</gene>
<keyword evidence="2" id="KW-1185">Reference proteome</keyword>
<protein>
    <recommendedName>
        <fullName evidence="3">F-box domain protein</fullName>
    </recommendedName>
</protein>
<reference evidence="1 2" key="1">
    <citation type="submission" date="2024-07" db="EMBL/GenBank/DDBJ databases">
        <title>Section-level genome sequencing and comparative genomics of Aspergillus sections Usti and Cavernicolus.</title>
        <authorList>
            <consortium name="Lawrence Berkeley National Laboratory"/>
            <person name="Nybo J.L."/>
            <person name="Vesth T.C."/>
            <person name="Theobald S."/>
            <person name="Frisvad J.C."/>
            <person name="Larsen T.O."/>
            <person name="Kjaerboelling I."/>
            <person name="Rothschild-Mancinelli K."/>
            <person name="Lyhne E.K."/>
            <person name="Kogle M.E."/>
            <person name="Barry K."/>
            <person name="Clum A."/>
            <person name="Na H."/>
            <person name="Ledsgaard L."/>
            <person name="Lin J."/>
            <person name="Lipzen A."/>
            <person name="Kuo A."/>
            <person name="Riley R."/>
            <person name="Mondo S."/>
            <person name="Labutti K."/>
            <person name="Haridas S."/>
            <person name="Pangalinan J."/>
            <person name="Salamov A.A."/>
            <person name="Simmons B.A."/>
            <person name="Magnuson J.K."/>
            <person name="Chen J."/>
            <person name="Drula E."/>
            <person name="Henrissat B."/>
            <person name="Wiebenga A."/>
            <person name="Lubbers R.J."/>
            <person name="Gomes A.C."/>
            <person name="Macurrencykelacurrency M.R."/>
            <person name="Stajich J."/>
            <person name="Grigoriev I.V."/>
            <person name="Mortensen U.H."/>
            <person name="De Vries R.P."/>
            <person name="Baker S.E."/>
            <person name="Andersen M.R."/>
        </authorList>
    </citation>
    <scope>NUCLEOTIDE SEQUENCE [LARGE SCALE GENOMIC DNA]</scope>
    <source>
        <strain evidence="1 2">CBS 449.75</strain>
    </source>
</reference>
<dbReference type="EMBL" id="JBFXLQ010000065">
    <property type="protein sequence ID" value="KAL2862580.1"/>
    <property type="molecule type" value="Genomic_DNA"/>
</dbReference>
<dbReference type="GeneID" id="98148940"/>
<sequence>MDVTQERQRTLRSLSETCRFFHDIYTPLLFSSLRFTSFEEIVAPDFADFAVVSANLRHVRSFKVIAGPYNVERLEAEQEASLYDEFNSNIICWLMSMPNLVSFTIGIPGPWLTYDEGINWVNGVPLYSKLISTLQVSCPKLRRLTLCVPSIPEVDEDEEELEWRTFRKDVDVQCLAHFCNLTSLVLIGEFALPASFNSVVSTLLSSPSLRDLNLDLTGVHMYTICTEYAQSGGQPFRLKRLRFPVDDNRSTNGWLCLEQLTNIANLESLELDIRHTRSGSNTYNPASPEPTSIYQRIADPAAFLSLRRLSVNYLEEPLFALLRKIGQSPSFPPFFLSELFLETFHWNSAIKDGFNIHPQKRLYWPRCFVLGQNVGYRSTPEFRQGLVREVSEWQGLRLLHLNLDMETDRSHLVTLTDTLRPNLRELYITDEHQPSGDSSIDDDPEYGSDLAFAKRLCANSRISYLVVYDTGYRVIRQGGQDIQVEIVGNDSSEMEEAEIFTMFRERSEI</sequence>
<comment type="caution">
    <text evidence="1">The sequence shown here is derived from an EMBL/GenBank/DDBJ whole genome shotgun (WGS) entry which is preliminary data.</text>
</comment>
<proteinExistence type="predicted"/>
<evidence type="ECO:0008006" key="3">
    <source>
        <dbReference type="Google" id="ProtNLM"/>
    </source>
</evidence>
<organism evidence="1 2">
    <name type="scientific">Aspergillus lucknowensis</name>
    <dbReference type="NCBI Taxonomy" id="176173"/>
    <lineage>
        <taxon>Eukaryota</taxon>
        <taxon>Fungi</taxon>
        <taxon>Dikarya</taxon>
        <taxon>Ascomycota</taxon>
        <taxon>Pezizomycotina</taxon>
        <taxon>Eurotiomycetes</taxon>
        <taxon>Eurotiomycetidae</taxon>
        <taxon>Eurotiales</taxon>
        <taxon>Aspergillaceae</taxon>
        <taxon>Aspergillus</taxon>
        <taxon>Aspergillus subgen. Nidulantes</taxon>
    </lineage>
</organism>